<protein>
    <recommendedName>
        <fullName evidence="1">Hydantoinase/oxoprolinase N-terminal domain-containing protein</fullName>
    </recommendedName>
</protein>
<dbReference type="Pfam" id="PF05378">
    <property type="entry name" value="Hydant_A_N"/>
    <property type="match status" value="1"/>
</dbReference>
<dbReference type="Proteomes" id="UP000516369">
    <property type="component" value="Chromosome"/>
</dbReference>
<evidence type="ECO:0000313" key="2">
    <source>
        <dbReference type="EMBL" id="QNT68854.1"/>
    </source>
</evidence>
<sequence length="103" mass="10980">MKWHFWIDRGGTFTDVVARTPAGTIVTAKLLSHDPEHYEDAAVEAVRRLMAYLCSGKARVKPSATSMASAICGGTWHGSISLGNTSAAGITLVPMPSSRDDFA</sequence>
<organism evidence="2 3">
    <name type="scientific">Defluviicoccus vanus</name>
    <dbReference type="NCBI Taxonomy" id="111831"/>
    <lineage>
        <taxon>Bacteria</taxon>
        <taxon>Pseudomonadati</taxon>
        <taxon>Pseudomonadota</taxon>
        <taxon>Alphaproteobacteria</taxon>
        <taxon>Rhodospirillales</taxon>
        <taxon>Rhodospirillaceae</taxon>
        <taxon>Defluviicoccus</taxon>
    </lineage>
</organism>
<reference evidence="2 3" key="1">
    <citation type="submission" date="2020-05" db="EMBL/GenBank/DDBJ databases">
        <title>Complete closed genome sequence of Defluviicoccus vanus.</title>
        <authorList>
            <person name="Bessarab I."/>
            <person name="Arumugam K."/>
            <person name="Maszenan A.M."/>
            <person name="Seviour R.J."/>
            <person name="Williams R.B."/>
        </authorList>
    </citation>
    <scope>NUCLEOTIDE SEQUENCE [LARGE SCALE GENOMIC DNA]</scope>
    <source>
        <strain evidence="2 3">Ben 114</strain>
    </source>
</reference>
<accession>A0A7H1MZG8</accession>
<dbReference type="EMBL" id="CP053923">
    <property type="protein sequence ID" value="QNT68854.1"/>
    <property type="molecule type" value="Genomic_DNA"/>
</dbReference>
<evidence type="ECO:0000313" key="3">
    <source>
        <dbReference type="Proteomes" id="UP000516369"/>
    </source>
</evidence>
<keyword evidence="3" id="KW-1185">Reference proteome</keyword>
<feature type="domain" description="Hydantoinase/oxoprolinase N-terminal" evidence="1">
    <location>
        <begin position="4"/>
        <end position="100"/>
    </location>
</feature>
<proteinExistence type="predicted"/>
<gene>
    <name evidence="2" type="ORF">HQ394_05150</name>
</gene>
<dbReference type="RefSeq" id="WP_190262365.1">
    <property type="nucleotide sequence ID" value="NZ_CP053923.1"/>
</dbReference>
<dbReference type="KEGG" id="dvn:HQ394_05150"/>
<dbReference type="InterPro" id="IPR008040">
    <property type="entry name" value="Hydant_A_N"/>
</dbReference>
<evidence type="ECO:0000259" key="1">
    <source>
        <dbReference type="Pfam" id="PF05378"/>
    </source>
</evidence>
<name>A0A7H1MZG8_9PROT</name>
<dbReference type="AlphaFoldDB" id="A0A7H1MZG8"/>